<protein>
    <submittedName>
        <fullName evidence="2">Uncharacterized protein</fullName>
    </submittedName>
</protein>
<comment type="caution">
    <text evidence="2">The sequence shown here is derived from an EMBL/GenBank/DDBJ whole genome shotgun (WGS) entry which is preliminary data.</text>
</comment>
<dbReference type="RefSeq" id="WP_168871746.1">
    <property type="nucleotide sequence ID" value="NZ_JABAIA010000002.1"/>
</dbReference>
<keyword evidence="1" id="KW-0812">Transmembrane</keyword>
<keyword evidence="1" id="KW-1133">Transmembrane helix</keyword>
<dbReference type="Proteomes" id="UP000570474">
    <property type="component" value="Unassembled WGS sequence"/>
</dbReference>
<evidence type="ECO:0000256" key="1">
    <source>
        <dbReference type="SAM" id="Phobius"/>
    </source>
</evidence>
<gene>
    <name evidence="2" type="ORF">HGH92_15715</name>
</gene>
<organism evidence="2 3">
    <name type="scientific">Chitinophaga varians</name>
    <dbReference type="NCBI Taxonomy" id="2202339"/>
    <lineage>
        <taxon>Bacteria</taxon>
        <taxon>Pseudomonadati</taxon>
        <taxon>Bacteroidota</taxon>
        <taxon>Chitinophagia</taxon>
        <taxon>Chitinophagales</taxon>
        <taxon>Chitinophagaceae</taxon>
        <taxon>Chitinophaga</taxon>
    </lineage>
</organism>
<name>A0A847RIN3_9BACT</name>
<keyword evidence="3" id="KW-1185">Reference proteome</keyword>
<sequence length="97" mass="11143">MTGKEYIDDHRKKVFNLSYAFTWLSAFSLFMRLGGADKPVGIQEQEYFVRCLAVAMTRMATIVVIIITAATTTWSSVAAKQPTEPFKQFTKEHNKWF</sequence>
<feature type="transmembrane region" description="Helical" evidence="1">
    <location>
        <begin position="14"/>
        <end position="35"/>
    </location>
</feature>
<evidence type="ECO:0000313" key="3">
    <source>
        <dbReference type="Proteomes" id="UP000570474"/>
    </source>
</evidence>
<evidence type="ECO:0000313" key="2">
    <source>
        <dbReference type="EMBL" id="NLR65760.1"/>
    </source>
</evidence>
<dbReference type="AlphaFoldDB" id="A0A847RIN3"/>
<proteinExistence type="predicted"/>
<reference evidence="2 3" key="1">
    <citation type="submission" date="2020-04" db="EMBL/GenBank/DDBJ databases">
        <authorList>
            <person name="Yin C."/>
        </authorList>
    </citation>
    <scope>NUCLEOTIDE SEQUENCE [LARGE SCALE GENOMIC DNA]</scope>
    <source>
        <strain evidence="2 3">Ae27</strain>
    </source>
</reference>
<accession>A0A847RIN3</accession>
<dbReference type="EMBL" id="JABAIA010000002">
    <property type="protein sequence ID" value="NLR65760.1"/>
    <property type="molecule type" value="Genomic_DNA"/>
</dbReference>
<keyword evidence="1" id="KW-0472">Membrane</keyword>
<feature type="transmembrane region" description="Helical" evidence="1">
    <location>
        <begin position="47"/>
        <end position="70"/>
    </location>
</feature>